<comment type="subcellular location">
    <subcellularLocation>
        <location evidence="1">Cell membrane</location>
        <topology evidence="1">Multi-pass membrane protein</topology>
    </subcellularLocation>
</comment>
<gene>
    <name evidence="10" type="ORF">COS53_01140</name>
</gene>
<dbReference type="EMBL" id="PEVB01000034">
    <property type="protein sequence ID" value="PIV07672.1"/>
    <property type="molecule type" value="Genomic_DNA"/>
</dbReference>
<dbReference type="InterPro" id="IPR038731">
    <property type="entry name" value="RgtA/B/C-like"/>
</dbReference>
<evidence type="ECO:0000256" key="4">
    <source>
        <dbReference type="ARBA" id="ARBA00022679"/>
    </source>
</evidence>
<feature type="transmembrane region" description="Helical" evidence="8">
    <location>
        <begin position="364"/>
        <end position="380"/>
    </location>
</feature>
<name>A0A2M7BQC4_9BACT</name>
<evidence type="ECO:0000256" key="2">
    <source>
        <dbReference type="ARBA" id="ARBA00022475"/>
    </source>
</evidence>
<keyword evidence="3" id="KW-0328">Glycosyltransferase</keyword>
<feature type="transmembrane region" description="Helical" evidence="8">
    <location>
        <begin position="289"/>
        <end position="309"/>
    </location>
</feature>
<dbReference type="Proteomes" id="UP000229191">
    <property type="component" value="Unassembled WGS sequence"/>
</dbReference>
<dbReference type="AlphaFoldDB" id="A0A2M7BQC4"/>
<keyword evidence="7 8" id="KW-0472">Membrane</keyword>
<proteinExistence type="predicted"/>
<sequence length="504" mass="58237">MIKKTLLIITICAFLLRIVNYQYPPLLWDEASIGYNAYSLLQTGRDEYGKIFPLIFKSFGDYKPGVYIYLTIPFIAIFGLTELSVRLPSIILGSLLPILLYLLITTLNPKSKKLGIIATLILAFNPWNIHFSRGAWETNVLIFQLVLGSLFFLKNKYFASALIFGISLYTYQASKLLVPFMVINLFIHQKIISKKFIFTLGLFFIPIVYGLVFGADANRLKVMNLSAYTRPTFETNTIIAESNNLDYQLFYSQPLFFARNFLTRYFNFFSTRFLIFEGDWSTARHSAPYVGVLLFPTLFFFLYGLTIALMRYRTNLFFLFWLLFAPIPSALSLDIIQAVRGLSLSIPIIYFAALGLSSIKNKKIILLSVFGYLISFIYYQDLYYHHLIQIKPEQSLVGYKQAIQYVQNNGQNRQIIITNFYGQAYIYYLFYTKKQSQINLTTNGVDTGIVEKINDVMFKTPDINQIKNSPQKIIAILAYDEIIRQGYKTTDFIKISPLFYAYQN</sequence>
<organism evidence="10 11">
    <name type="scientific">Candidatus Shapirobacteria bacterium CG03_land_8_20_14_0_80_35_14</name>
    <dbReference type="NCBI Taxonomy" id="1974878"/>
    <lineage>
        <taxon>Bacteria</taxon>
        <taxon>Candidatus Shapironibacteriota</taxon>
    </lineage>
</organism>
<feature type="transmembrane region" description="Helical" evidence="8">
    <location>
        <begin position="316"/>
        <end position="333"/>
    </location>
</feature>
<feature type="transmembrane region" description="Helical" evidence="8">
    <location>
        <begin position="113"/>
        <end position="129"/>
    </location>
</feature>
<dbReference type="GO" id="GO:0005886">
    <property type="term" value="C:plasma membrane"/>
    <property type="evidence" value="ECO:0007669"/>
    <property type="project" value="UniProtKB-SubCell"/>
</dbReference>
<evidence type="ECO:0000256" key="5">
    <source>
        <dbReference type="ARBA" id="ARBA00022692"/>
    </source>
</evidence>
<feature type="transmembrane region" description="Helical" evidence="8">
    <location>
        <begin position="196"/>
        <end position="215"/>
    </location>
</feature>
<keyword evidence="4" id="KW-0808">Transferase</keyword>
<evidence type="ECO:0000259" key="9">
    <source>
        <dbReference type="Pfam" id="PF13231"/>
    </source>
</evidence>
<protein>
    <recommendedName>
        <fullName evidence="9">Glycosyltransferase RgtA/B/C/D-like domain-containing protein</fullName>
    </recommendedName>
</protein>
<keyword evidence="6 8" id="KW-1133">Transmembrane helix</keyword>
<evidence type="ECO:0000256" key="3">
    <source>
        <dbReference type="ARBA" id="ARBA00022676"/>
    </source>
</evidence>
<reference evidence="11" key="1">
    <citation type="submission" date="2017-09" db="EMBL/GenBank/DDBJ databases">
        <title>Depth-based differentiation of microbial function through sediment-hosted aquifers and enrichment of novel symbionts in the deep terrestrial subsurface.</title>
        <authorList>
            <person name="Probst A.J."/>
            <person name="Ladd B."/>
            <person name="Jarett J.K."/>
            <person name="Geller-Mcgrath D.E."/>
            <person name="Sieber C.M.K."/>
            <person name="Emerson J.B."/>
            <person name="Anantharaman K."/>
            <person name="Thomas B.C."/>
            <person name="Malmstrom R."/>
            <person name="Stieglmeier M."/>
            <person name="Klingl A."/>
            <person name="Woyke T."/>
            <person name="Ryan C.M."/>
            <person name="Banfield J.F."/>
        </authorList>
    </citation>
    <scope>NUCLEOTIDE SEQUENCE [LARGE SCALE GENOMIC DNA]</scope>
</reference>
<evidence type="ECO:0000256" key="7">
    <source>
        <dbReference type="ARBA" id="ARBA00023136"/>
    </source>
</evidence>
<evidence type="ECO:0000256" key="8">
    <source>
        <dbReference type="SAM" id="Phobius"/>
    </source>
</evidence>
<dbReference type="PANTHER" id="PTHR33908">
    <property type="entry name" value="MANNOSYLTRANSFERASE YKCB-RELATED"/>
    <property type="match status" value="1"/>
</dbReference>
<feature type="domain" description="Glycosyltransferase RgtA/B/C/D-like" evidence="9">
    <location>
        <begin position="64"/>
        <end position="208"/>
    </location>
</feature>
<dbReference type="Pfam" id="PF13231">
    <property type="entry name" value="PMT_2"/>
    <property type="match status" value="1"/>
</dbReference>
<comment type="caution">
    <text evidence="10">The sequence shown here is derived from an EMBL/GenBank/DDBJ whole genome shotgun (WGS) entry which is preliminary data.</text>
</comment>
<keyword evidence="5 8" id="KW-0812">Transmembrane</keyword>
<dbReference type="InterPro" id="IPR050297">
    <property type="entry name" value="LipidA_mod_glycosyltrf_83"/>
</dbReference>
<feature type="transmembrane region" description="Helical" evidence="8">
    <location>
        <begin position="339"/>
        <end position="357"/>
    </location>
</feature>
<feature type="transmembrane region" description="Helical" evidence="8">
    <location>
        <begin position="66"/>
        <end position="83"/>
    </location>
</feature>
<dbReference type="GO" id="GO:0009103">
    <property type="term" value="P:lipopolysaccharide biosynthetic process"/>
    <property type="evidence" value="ECO:0007669"/>
    <property type="project" value="UniProtKB-ARBA"/>
</dbReference>
<evidence type="ECO:0000313" key="10">
    <source>
        <dbReference type="EMBL" id="PIV07672.1"/>
    </source>
</evidence>
<keyword evidence="2" id="KW-1003">Cell membrane</keyword>
<feature type="transmembrane region" description="Helical" evidence="8">
    <location>
        <begin position="90"/>
        <end position="107"/>
    </location>
</feature>
<evidence type="ECO:0000256" key="6">
    <source>
        <dbReference type="ARBA" id="ARBA00022989"/>
    </source>
</evidence>
<dbReference type="GO" id="GO:0016763">
    <property type="term" value="F:pentosyltransferase activity"/>
    <property type="evidence" value="ECO:0007669"/>
    <property type="project" value="TreeGrafter"/>
</dbReference>
<evidence type="ECO:0000256" key="1">
    <source>
        <dbReference type="ARBA" id="ARBA00004651"/>
    </source>
</evidence>
<dbReference type="PANTHER" id="PTHR33908:SF11">
    <property type="entry name" value="MEMBRANE PROTEIN"/>
    <property type="match status" value="1"/>
</dbReference>
<evidence type="ECO:0000313" key="11">
    <source>
        <dbReference type="Proteomes" id="UP000229191"/>
    </source>
</evidence>
<feature type="transmembrane region" description="Helical" evidence="8">
    <location>
        <begin position="159"/>
        <end position="187"/>
    </location>
</feature>
<accession>A0A2M7BQC4</accession>